<evidence type="ECO:0000313" key="2">
    <source>
        <dbReference type="EMBL" id="KAI1887917.1"/>
    </source>
</evidence>
<keyword evidence="3" id="KW-1185">Reference proteome</keyword>
<comment type="caution">
    <text evidence="2">The sequence shown here is derived from an EMBL/GenBank/DDBJ whole genome shotgun (WGS) entry which is preliminary data.</text>
</comment>
<reference evidence="2" key="1">
    <citation type="submission" date="2021-01" db="EMBL/GenBank/DDBJ databases">
        <authorList>
            <person name="Zahm M."/>
            <person name="Roques C."/>
            <person name="Cabau C."/>
            <person name="Klopp C."/>
            <person name="Donnadieu C."/>
            <person name="Jouanno E."/>
            <person name="Lampietro C."/>
            <person name="Louis A."/>
            <person name="Herpin A."/>
            <person name="Echchiki A."/>
            <person name="Berthelot C."/>
            <person name="Parey E."/>
            <person name="Roest-Crollius H."/>
            <person name="Braasch I."/>
            <person name="Postlethwait J."/>
            <person name="Bobe J."/>
            <person name="Montfort J."/>
            <person name="Bouchez O."/>
            <person name="Begum T."/>
            <person name="Mejri S."/>
            <person name="Adams A."/>
            <person name="Chen W.-J."/>
            <person name="Guiguen Y."/>
        </authorList>
    </citation>
    <scope>NUCLEOTIDE SEQUENCE</scope>
    <source>
        <tissue evidence="2">Blood</tissue>
    </source>
</reference>
<evidence type="ECO:0000313" key="3">
    <source>
        <dbReference type="Proteomes" id="UP000829720"/>
    </source>
</evidence>
<protein>
    <submittedName>
        <fullName evidence="2">Uncharacterized protein</fullName>
    </submittedName>
</protein>
<accession>A0A8T3CW83</accession>
<gene>
    <name evidence="2" type="ORF">AGOR_G00195420</name>
</gene>
<feature type="compositionally biased region" description="Polar residues" evidence="1">
    <location>
        <begin position="54"/>
        <end position="68"/>
    </location>
</feature>
<dbReference type="EMBL" id="JAERUA010000018">
    <property type="protein sequence ID" value="KAI1887917.1"/>
    <property type="molecule type" value="Genomic_DNA"/>
</dbReference>
<organism evidence="2 3">
    <name type="scientific">Albula goreensis</name>
    <dbReference type="NCBI Taxonomy" id="1534307"/>
    <lineage>
        <taxon>Eukaryota</taxon>
        <taxon>Metazoa</taxon>
        <taxon>Chordata</taxon>
        <taxon>Craniata</taxon>
        <taxon>Vertebrata</taxon>
        <taxon>Euteleostomi</taxon>
        <taxon>Actinopterygii</taxon>
        <taxon>Neopterygii</taxon>
        <taxon>Teleostei</taxon>
        <taxon>Albuliformes</taxon>
        <taxon>Albulidae</taxon>
        <taxon>Albula</taxon>
    </lineage>
</organism>
<proteinExistence type="predicted"/>
<sequence>MLPNGLEKSALKPLPRIRRGPTMHRNIYSRFSLVSADREEIHTPLQANMEETLGQDNETTGQTQTASSACEERSSHDENIATASITPALNELQDSVNMEATQIHQERERKRQTHQLYEARRRQGSVFNLC</sequence>
<dbReference type="AlphaFoldDB" id="A0A8T3CW83"/>
<feature type="region of interest" description="Disordered" evidence="1">
    <location>
        <begin position="50"/>
        <end position="77"/>
    </location>
</feature>
<dbReference type="OrthoDB" id="10583688at2759"/>
<evidence type="ECO:0000256" key="1">
    <source>
        <dbReference type="SAM" id="MobiDB-lite"/>
    </source>
</evidence>
<dbReference type="Proteomes" id="UP000829720">
    <property type="component" value="Unassembled WGS sequence"/>
</dbReference>
<name>A0A8T3CW83_9TELE</name>